<feature type="transmembrane region" description="Helical" evidence="1">
    <location>
        <begin position="46"/>
        <end position="68"/>
    </location>
</feature>
<gene>
    <name evidence="2" type="ORF">BAA01_01780</name>
</gene>
<accession>A0A1Y3PLU2</accession>
<reference evidence="3" key="1">
    <citation type="submission" date="2016-06" db="EMBL/GenBank/DDBJ databases">
        <authorList>
            <person name="Nascimento L."/>
            <person name="Pereira R.V."/>
            <person name="Martins L.F."/>
            <person name="Quaggio R.B."/>
            <person name="Silva A.M."/>
            <person name="Setubal J.C."/>
        </authorList>
    </citation>
    <scope>NUCLEOTIDE SEQUENCE [LARGE SCALE GENOMIC DNA]</scope>
</reference>
<feature type="transmembrane region" description="Helical" evidence="1">
    <location>
        <begin position="128"/>
        <end position="149"/>
    </location>
</feature>
<evidence type="ECO:0008006" key="4">
    <source>
        <dbReference type="Google" id="ProtNLM"/>
    </source>
</evidence>
<sequence length="153" mass="16695">MAIALFCHVFGAVLLLGNIITAAFWKLRANQTGNPAVIHHAAKNVMLADFLFTLPGILLIVASGTWMAERAGYSMGAFNWLTLSLGLFGLSGLLWLAVLLPLQRSMIRRSRQALETGMVDAGYRRASLLWDVFGTIATLLPVAVLYLMITKGF</sequence>
<organism evidence="2 3">
    <name type="scientific">Bacillus thermozeamaize</name>
    <dbReference type="NCBI Taxonomy" id="230954"/>
    <lineage>
        <taxon>Bacteria</taxon>
        <taxon>Bacillati</taxon>
        <taxon>Bacillota</taxon>
        <taxon>Bacilli</taxon>
        <taxon>Bacillales</taxon>
        <taxon>Bacillaceae</taxon>
        <taxon>Bacillus</taxon>
    </lineage>
</organism>
<keyword evidence="1" id="KW-1133">Transmembrane helix</keyword>
<keyword evidence="1" id="KW-0812">Transmembrane</keyword>
<protein>
    <recommendedName>
        <fullName evidence="4">DUF2269 domain-containing protein</fullName>
    </recommendedName>
</protein>
<dbReference type="Proteomes" id="UP000196475">
    <property type="component" value="Unassembled WGS sequence"/>
</dbReference>
<evidence type="ECO:0000313" key="3">
    <source>
        <dbReference type="Proteomes" id="UP000196475"/>
    </source>
</evidence>
<dbReference type="EMBL" id="LZRT01000094">
    <property type="protein sequence ID" value="OUM86088.1"/>
    <property type="molecule type" value="Genomic_DNA"/>
</dbReference>
<evidence type="ECO:0000313" key="2">
    <source>
        <dbReference type="EMBL" id="OUM86088.1"/>
    </source>
</evidence>
<feature type="transmembrane region" description="Helical" evidence="1">
    <location>
        <begin position="6"/>
        <end position="25"/>
    </location>
</feature>
<dbReference type="AlphaFoldDB" id="A0A1Y3PLU2"/>
<evidence type="ECO:0000256" key="1">
    <source>
        <dbReference type="SAM" id="Phobius"/>
    </source>
</evidence>
<dbReference type="InterPro" id="IPR018729">
    <property type="entry name" value="DUF2269_transmembrane"/>
</dbReference>
<proteinExistence type="predicted"/>
<name>A0A1Y3PLU2_9BACI</name>
<comment type="caution">
    <text evidence="2">The sequence shown here is derived from an EMBL/GenBank/DDBJ whole genome shotgun (WGS) entry which is preliminary data.</text>
</comment>
<dbReference type="Pfam" id="PF10027">
    <property type="entry name" value="DUF2269"/>
    <property type="match status" value="1"/>
</dbReference>
<feature type="transmembrane region" description="Helical" evidence="1">
    <location>
        <begin position="80"/>
        <end position="102"/>
    </location>
</feature>
<keyword evidence="1" id="KW-0472">Membrane</keyword>